<evidence type="ECO:0000256" key="1">
    <source>
        <dbReference type="SAM" id="MobiDB-lite"/>
    </source>
</evidence>
<proteinExistence type="predicted"/>
<evidence type="ECO:0000313" key="3">
    <source>
        <dbReference type="Proteomes" id="UP000789508"/>
    </source>
</evidence>
<comment type="caution">
    <text evidence="2">The sequence shown here is derived from an EMBL/GenBank/DDBJ whole genome shotgun (WGS) entry which is preliminary data.</text>
</comment>
<dbReference type="Proteomes" id="UP000789508">
    <property type="component" value="Unassembled WGS sequence"/>
</dbReference>
<dbReference type="AlphaFoldDB" id="A0A9N9C874"/>
<feature type="region of interest" description="Disordered" evidence="1">
    <location>
        <begin position="155"/>
        <end position="175"/>
    </location>
</feature>
<name>A0A9N9C874_9GLOM</name>
<dbReference type="OrthoDB" id="40902at2759"/>
<evidence type="ECO:0000313" key="2">
    <source>
        <dbReference type="EMBL" id="CAG8591068.1"/>
    </source>
</evidence>
<sequence>MNLDVGTNKEAVVINSAIKIIQKRDVKYQEEEYLNPENLLYKSRAPDSTLVLGIDKWNLKYSNSFFAKYLELQNFMTDDDDILTTYCGSPGYVDYVEDRFATTEERNGLRADRRASAKHKWLTGKTAMEIDLLNENFNARRTFGRAMEVVQAANRLEKNATKKPNSEDDEKELQN</sequence>
<organism evidence="2 3">
    <name type="scientific">Ambispora leptoticha</name>
    <dbReference type="NCBI Taxonomy" id="144679"/>
    <lineage>
        <taxon>Eukaryota</taxon>
        <taxon>Fungi</taxon>
        <taxon>Fungi incertae sedis</taxon>
        <taxon>Mucoromycota</taxon>
        <taxon>Glomeromycotina</taxon>
        <taxon>Glomeromycetes</taxon>
        <taxon>Archaeosporales</taxon>
        <taxon>Ambisporaceae</taxon>
        <taxon>Ambispora</taxon>
    </lineage>
</organism>
<feature type="non-terminal residue" evidence="2">
    <location>
        <position position="175"/>
    </location>
</feature>
<dbReference type="EMBL" id="CAJVPS010003541">
    <property type="protein sequence ID" value="CAG8591068.1"/>
    <property type="molecule type" value="Genomic_DNA"/>
</dbReference>
<reference evidence="2" key="1">
    <citation type="submission" date="2021-06" db="EMBL/GenBank/DDBJ databases">
        <authorList>
            <person name="Kallberg Y."/>
            <person name="Tangrot J."/>
            <person name="Rosling A."/>
        </authorList>
    </citation>
    <scope>NUCLEOTIDE SEQUENCE</scope>
    <source>
        <strain evidence="2">FL130A</strain>
    </source>
</reference>
<gene>
    <name evidence="2" type="ORF">ALEPTO_LOCUS7706</name>
</gene>
<protein>
    <submittedName>
        <fullName evidence="2">8130_t:CDS:1</fullName>
    </submittedName>
</protein>
<keyword evidence="3" id="KW-1185">Reference proteome</keyword>
<accession>A0A9N9C874</accession>